<sequence length="1283" mass="131695">MEMSSRGESGMRKVTIWIVTLLMVFGAITGGGFGSGNAAAAESDFSGGTGSKDNPYLIGTPEQLNNVRNYVDANDYFKLTQNIDLSSYAAGAGWLPIATVGSPFYGHLDGDGFTITGLTINSGNALGLFASIGNSSTITNVTLENVSVKGLDSVSGLVGRNAGGTIENSCVTGSVTGSSTQTGGLVGLDSGGTITNSYFKGSVNGAQIVGGLVGASSGGTTIENSFVTGNVSGNSYIGGLVGTNGSGNIHTSYASASVSGRSYIGGLVGWNESGEIDNSSTTGDVNGISYVGGLVGNNGNTSTAHSGKISNSSATGNVSGGGLDLYVGGLVGYNDNGEISRSYASGTVNGAFDVGGLVGFLNFGSISNSYASGAVSGKVEIGGLVGNNGSTADGSSVGGEIINSYAMGNVNGDSSTGGLIGISRFGAPDPVNSFYDMEATGQNGSAGGVGKSTSDMRDRSIYEADAANHWDFSNTWAIDLHNGGYPYLRAIQAYLDYDGNGNTGGSVPASRSYMPGTEADIDSGTLDLEKAGFLFAGWNTNPDGSGSTVKPGDSYHITANTTLYAHWIMPSSNATLTSTIGDIAAGSITNIPYGTTLAALRAAITPAADATFEIYDADGITVATTLASGKMVIVTAQDGVTKTTYTVTVAGNSTKDITAFTLAEETGTAMIDHNSHSVTIRVARGTSLNDLIATFSLSDGAAAKVGAIDQVSGVTINDFTSPVVYEVKAADGSTQNWTVTVTVAASSENDITSFSLAGETGTIHTAAKTISIQIALGTNLERVAATFTLSDGASAKIFGIDQVSGVTENNFDGPIFYEVTAADGSMALWNIMIMWVYKLSSAATLTSTIGSVSSGGTTSESITNIPYGTTLASFKAAITPAEGATFELYDADGITVARTLATGKKVIVTAQDGTTKVMYTVTVNAQSPSTPVPSYYPVTSVGLDQTDFTLTAGGQTTVLRATINPSYATIHSVTWSSSDPKVATVDEKGVVTPIAAGTATITVTTTDQAKTATSQVKVVELDEKKLVGLDVSEKTILLKPNKSASIAVHAIYSDGTKENITHDKEVSYLSSSRSIVTVAKGIIKARNKEGSATITIGYQGKKVEIPVLISKLDVTKLEVQPTNLQVDVGQVEQIQVTATLSNKETQDVTEEVIWESSKPAVATIDPNGKLTAIAPGTAVITAAYGGKTTEATIEVSKTKRIKRLSASKQKVTIAAGKEQSIKLTARYQDDSKKVVTEQAKWSSEDESIAVVKNGTIIGQAKGKVKIQAKYQGKTVTIQVTVTE</sequence>
<feature type="domain" description="BIG2" evidence="2">
    <location>
        <begin position="1025"/>
        <end position="1108"/>
    </location>
</feature>
<accession>A0A3M8DPS7</accession>
<evidence type="ECO:0000256" key="1">
    <source>
        <dbReference type="ARBA" id="ARBA00004196"/>
    </source>
</evidence>
<dbReference type="InterPro" id="IPR042229">
    <property type="entry name" value="Listeria/Bacterioides_rpt_sf"/>
</dbReference>
<proteinExistence type="predicted"/>
<evidence type="ECO:0000313" key="4">
    <source>
        <dbReference type="Proteomes" id="UP000271031"/>
    </source>
</evidence>
<protein>
    <recommendedName>
        <fullName evidence="2">BIG2 domain-containing protein</fullName>
    </recommendedName>
</protein>
<dbReference type="Gene3D" id="2.60.40.2340">
    <property type="match status" value="2"/>
</dbReference>
<dbReference type="GO" id="GO:0030313">
    <property type="term" value="C:cell envelope"/>
    <property type="evidence" value="ECO:0007669"/>
    <property type="project" value="UniProtKB-SubCell"/>
</dbReference>
<dbReference type="Gene3D" id="2.60.40.4270">
    <property type="entry name" value="Listeria-Bacteroides repeat domain"/>
    <property type="match status" value="1"/>
</dbReference>
<comment type="subcellular location">
    <subcellularLocation>
        <location evidence="1">Cell envelope</location>
    </subcellularLocation>
</comment>
<dbReference type="InterPro" id="IPR008964">
    <property type="entry name" value="Invasin/intimin_cell_adhesion"/>
</dbReference>
<feature type="domain" description="BIG2" evidence="2">
    <location>
        <begin position="1113"/>
        <end position="1194"/>
    </location>
</feature>
<evidence type="ECO:0000313" key="3">
    <source>
        <dbReference type="EMBL" id="RNB89509.1"/>
    </source>
</evidence>
<dbReference type="SMART" id="SM00635">
    <property type="entry name" value="BID_2"/>
    <property type="match status" value="4"/>
</dbReference>
<dbReference type="Gene3D" id="2.160.20.110">
    <property type="match status" value="2"/>
</dbReference>
<gene>
    <name evidence="3" type="ORF">EDM56_09955</name>
</gene>
<dbReference type="InterPro" id="IPR013378">
    <property type="entry name" value="InlB-like_B-rpt"/>
</dbReference>
<dbReference type="InterPro" id="IPR011493">
    <property type="entry name" value="GLUG"/>
</dbReference>
<comment type="caution">
    <text evidence="3">The sequence shown here is derived from an EMBL/GenBank/DDBJ whole genome shotgun (WGS) entry which is preliminary data.</text>
</comment>
<reference evidence="3 4" key="1">
    <citation type="submission" date="2018-10" db="EMBL/GenBank/DDBJ databases">
        <title>Phylogenomics of Brevibacillus.</title>
        <authorList>
            <person name="Dunlap C."/>
        </authorList>
    </citation>
    <scope>NUCLEOTIDE SEQUENCE [LARGE SCALE GENOMIC DNA]</scope>
    <source>
        <strain evidence="3 4">JCM 15716</strain>
    </source>
</reference>
<feature type="domain" description="BIG2" evidence="2">
    <location>
        <begin position="1200"/>
        <end position="1280"/>
    </location>
</feature>
<organism evidence="3 4">
    <name type="scientific">Brevibacillus fluminis</name>
    <dbReference type="NCBI Taxonomy" id="511487"/>
    <lineage>
        <taxon>Bacteria</taxon>
        <taxon>Bacillati</taxon>
        <taxon>Bacillota</taxon>
        <taxon>Bacilli</taxon>
        <taxon>Bacillales</taxon>
        <taxon>Paenibacillaceae</taxon>
        <taxon>Brevibacillus</taxon>
    </lineage>
</organism>
<dbReference type="SUPFAM" id="SSF49373">
    <property type="entry name" value="Invasin/intimin cell-adhesion fragments"/>
    <property type="match status" value="3"/>
</dbReference>
<dbReference type="EMBL" id="RHHQ01000008">
    <property type="protein sequence ID" value="RNB89509.1"/>
    <property type="molecule type" value="Genomic_DNA"/>
</dbReference>
<dbReference type="InterPro" id="IPR003343">
    <property type="entry name" value="Big_2"/>
</dbReference>
<dbReference type="Pfam" id="PF09479">
    <property type="entry name" value="Flg_new"/>
    <property type="match status" value="1"/>
</dbReference>
<keyword evidence="4" id="KW-1185">Reference proteome</keyword>
<name>A0A3M8DPS7_9BACL</name>
<dbReference type="Pfam" id="PF07581">
    <property type="entry name" value="Glug"/>
    <property type="match status" value="4"/>
</dbReference>
<dbReference type="Gene3D" id="2.60.40.1080">
    <property type="match status" value="4"/>
</dbReference>
<dbReference type="Proteomes" id="UP000271031">
    <property type="component" value="Unassembled WGS sequence"/>
</dbReference>
<dbReference type="OrthoDB" id="3193440at2"/>
<dbReference type="Pfam" id="PF02368">
    <property type="entry name" value="Big_2"/>
    <property type="match status" value="2"/>
</dbReference>
<evidence type="ECO:0000259" key="2">
    <source>
        <dbReference type="SMART" id="SM00635"/>
    </source>
</evidence>
<feature type="domain" description="BIG2" evidence="2">
    <location>
        <begin position="937"/>
        <end position="1015"/>
    </location>
</feature>